<dbReference type="KEGG" id="vab:WPS_11210"/>
<organism evidence="2 3">
    <name type="scientific">Vulcanimicrobium alpinum</name>
    <dbReference type="NCBI Taxonomy" id="3016050"/>
    <lineage>
        <taxon>Bacteria</taxon>
        <taxon>Bacillati</taxon>
        <taxon>Vulcanimicrobiota</taxon>
        <taxon>Vulcanimicrobiia</taxon>
        <taxon>Vulcanimicrobiales</taxon>
        <taxon>Vulcanimicrobiaceae</taxon>
        <taxon>Vulcanimicrobium</taxon>
    </lineage>
</organism>
<accession>A0AAN1XVN9</accession>
<dbReference type="GO" id="GO:0055085">
    <property type="term" value="P:transmembrane transport"/>
    <property type="evidence" value="ECO:0007669"/>
    <property type="project" value="InterPro"/>
</dbReference>
<name>A0AAN1XVN9_UNVUL</name>
<proteinExistence type="predicted"/>
<dbReference type="NCBIfam" id="NF037995">
    <property type="entry name" value="TRAP_S1"/>
    <property type="match status" value="1"/>
</dbReference>
<dbReference type="EMBL" id="AP025523">
    <property type="protein sequence ID" value="BDE05845.1"/>
    <property type="molecule type" value="Genomic_DNA"/>
</dbReference>
<dbReference type="PANTHER" id="PTHR33376:SF4">
    <property type="entry name" value="SIALIC ACID-BINDING PERIPLASMIC PROTEIN SIAP"/>
    <property type="match status" value="1"/>
</dbReference>
<dbReference type="PANTHER" id="PTHR33376">
    <property type="match status" value="1"/>
</dbReference>
<evidence type="ECO:0000313" key="2">
    <source>
        <dbReference type="EMBL" id="BDE05845.1"/>
    </source>
</evidence>
<protein>
    <submittedName>
        <fullName evidence="2">Uncharacterized protein</fullName>
    </submittedName>
</protein>
<keyword evidence="3" id="KW-1185">Reference proteome</keyword>
<dbReference type="CDD" id="cd13603">
    <property type="entry name" value="PBP2_TRAP_Siap_TeaA_like"/>
    <property type="match status" value="1"/>
</dbReference>
<sequence>MYDHVFLNGMREVTSSSKPIQTVADLDGFKIRTPAAKLPTDLFKSLGAAPTPMNFNEVYTSLQTKIVDGQENPLTVIETSRLFEVQKYLSLTNHMWSGFWMIGNPDSWNKIPPDLQKIALAGFKKYVQQQRADVEAMNDSLAQKLAKEVLTINKVDPSSFRAKLGPFYSRWKEEFGPSAWTLLEKYSGKLG</sequence>
<dbReference type="RefSeq" id="WP_317996862.1">
    <property type="nucleotide sequence ID" value="NZ_AP025523.1"/>
</dbReference>
<gene>
    <name evidence="2" type="ORF">WPS_11210</name>
</gene>
<reference evidence="2 3" key="1">
    <citation type="journal article" date="2022" name="ISME Commun">
        <title>Vulcanimicrobium alpinus gen. nov. sp. nov., the first cultivated representative of the candidate phylum 'Eremiobacterota', is a metabolically versatile aerobic anoxygenic phototroph.</title>
        <authorList>
            <person name="Yabe S."/>
            <person name="Muto K."/>
            <person name="Abe K."/>
            <person name="Yokota A."/>
            <person name="Staudigel H."/>
            <person name="Tebo B.M."/>
        </authorList>
    </citation>
    <scope>NUCLEOTIDE SEQUENCE [LARGE SCALE GENOMIC DNA]</scope>
    <source>
        <strain evidence="2 3">WC8-2</strain>
    </source>
</reference>
<dbReference type="Gene3D" id="3.40.190.170">
    <property type="entry name" value="Bacterial extracellular solute-binding protein, family 7"/>
    <property type="match status" value="1"/>
</dbReference>
<dbReference type="Pfam" id="PF03480">
    <property type="entry name" value="DctP"/>
    <property type="match status" value="1"/>
</dbReference>
<dbReference type="AlphaFoldDB" id="A0AAN1XVN9"/>
<dbReference type="Proteomes" id="UP001317532">
    <property type="component" value="Chromosome"/>
</dbReference>
<keyword evidence="1" id="KW-0732">Signal</keyword>
<evidence type="ECO:0000313" key="3">
    <source>
        <dbReference type="Proteomes" id="UP001317532"/>
    </source>
</evidence>
<dbReference type="InterPro" id="IPR038404">
    <property type="entry name" value="TRAP_DctP_sf"/>
</dbReference>
<dbReference type="InterPro" id="IPR018389">
    <property type="entry name" value="DctP_fam"/>
</dbReference>
<evidence type="ECO:0000256" key="1">
    <source>
        <dbReference type="ARBA" id="ARBA00022729"/>
    </source>
</evidence>